<sequence>MSSISESYEEDSKQREMQDGLNKSRSRGEGIKIHLSKSSSHSHSDSSENSDDDGSYYDSDSEEDGSNIEEEFKPTMKERYLEEKKRKGKYILKHNSTFRLNWDLFIMLLAIYNCVSIPFDTAFQPEIVIYYEIFEIGIDILFAADVAINFRTSFVHPKTGLEVVEGKLIARNYVFSGRFWIDLLATIPFERLYSIFQAGASPGTLELLGLLKLIRLLRLGRVIRYMKFKTGLKIGIRIVQLLFFLLLIVHWIGCLWYILVRDTDSWMPPKDLDAQETDFYQDSTLKKYSTVFYYAILTMVGNEIAPRNNLQTIFATFVVISGALLSAFIFGNIAALMATMNRRTNYFDEIMDLSSATMKSIRLPYPMQEEVYSYLHKIQDTPYLQQDIDRFFDILSDPLKKQINAQIYLPMLKKISLLKHADSTEFAFFLSHMHLSLFLPNEIILREDMHGDEMYFVNSGSVECFITHNDNGNKETEKLKMLRKNEYFGEVSLVTCLKRSASVRANDYVYCMKLCRKDYNILESNFPHLVDEMKKRVRQFNDSKMSFRRQAMANIPWLRFIDPEIVKQVLEQVEIQRYSEGGIVLKKGHKSDCLYVVMEGRVDILISDGSNGEERQLFDWLNKGSCFGVFTFLDPNSIQMVTFQAASECVIATLSKQKVMALEQKFYQIRDSLMKVRVSLLEGTANEFDFYRYLPKRDKDLPDEIRSQIRKKFRAVFQLFVQRVRNNSSKEVETLKKIQDMMTLRQFKIYELNDFKIDADITSDDQDLIKNTLIPIADIIKTRTENFQSFQKNNQKLFVDYFRKKAIKSGAHMKQNVPGFDRNPSFVHQHSYSSLPMESGTRKAESKKPNKDVINAKLKLAETHEIPSEWENKVEKITNLLEYQNAKICRMIEEFKDEQDEIENEIKEVMGKVE</sequence>
<comment type="subcellular location">
    <subcellularLocation>
        <location evidence="1">Membrane</location>
        <topology evidence="1">Multi-pass membrane protein</topology>
    </subcellularLocation>
</comment>
<dbReference type="EMBL" id="CAMPGE010023142">
    <property type="protein sequence ID" value="CAI2381115.1"/>
    <property type="molecule type" value="Genomic_DNA"/>
</dbReference>
<feature type="transmembrane region" description="Helical" evidence="14">
    <location>
        <begin position="234"/>
        <end position="259"/>
    </location>
</feature>
<feature type="coiled-coil region" evidence="12">
    <location>
        <begin position="885"/>
        <end position="912"/>
    </location>
</feature>
<feature type="compositionally biased region" description="Basic and acidic residues" evidence="13">
    <location>
        <begin position="840"/>
        <end position="850"/>
    </location>
</feature>
<comment type="caution">
    <text evidence="16">The sequence shown here is derived from an EMBL/GenBank/DDBJ whole genome shotgun (WGS) entry which is preliminary data.</text>
</comment>
<keyword evidence="2" id="KW-0813">Transport</keyword>
<dbReference type="GO" id="GO:0034702">
    <property type="term" value="C:monoatomic ion channel complex"/>
    <property type="evidence" value="ECO:0007669"/>
    <property type="project" value="UniProtKB-KW"/>
</dbReference>
<protein>
    <recommendedName>
        <fullName evidence="15">Cyclic nucleotide-binding domain-containing protein</fullName>
    </recommendedName>
</protein>
<keyword evidence="6" id="KW-0851">Voltage-gated channel</keyword>
<evidence type="ECO:0000256" key="1">
    <source>
        <dbReference type="ARBA" id="ARBA00004141"/>
    </source>
</evidence>
<dbReference type="Proteomes" id="UP001295684">
    <property type="component" value="Unassembled WGS sequence"/>
</dbReference>
<keyword evidence="3" id="KW-0633">Potassium transport</keyword>
<keyword evidence="8 14" id="KW-1133">Transmembrane helix</keyword>
<dbReference type="InterPro" id="IPR005821">
    <property type="entry name" value="Ion_trans_dom"/>
</dbReference>
<feature type="domain" description="Cyclic nucleotide-binding" evidence="15">
    <location>
        <begin position="557"/>
        <end position="662"/>
    </location>
</feature>
<dbReference type="InterPro" id="IPR050818">
    <property type="entry name" value="KCNH_animal-type"/>
</dbReference>
<dbReference type="InterPro" id="IPR000595">
    <property type="entry name" value="cNMP-bd_dom"/>
</dbReference>
<dbReference type="CDD" id="cd00038">
    <property type="entry name" value="CAP_ED"/>
    <property type="match status" value="2"/>
</dbReference>
<evidence type="ECO:0000256" key="6">
    <source>
        <dbReference type="ARBA" id="ARBA00022882"/>
    </source>
</evidence>
<gene>
    <name evidence="16" type="ORF">ECRASSUSDP1_LOCUS22561</name>
</gene>
<organism evidence="16 17">
    <name type="scientific">Euplotes crassus</name>
    <dbReference type="NCBI Taxonomy" id="5936"/>
    <lineage>
        <taxon>Eukaryota</taxon>
        <taxon>Sar</taxon>
        <taxon>Alveolata</taxon>
        <taxon>Ciliophora</taxon>
        <taxon>Intramacronucleata</taxon>
        <taxon>Spirotrichea</taxon>
        <taxon>Hypotrichia</taxon>
        <taxon>Euplotida</taxon>
        <taxon>Euplotidae</taxon>
        <taxon>Moneuplotes</taxon>
    </lineage>
</organism>
<evidence type="ECO:0000313" key="16">
    <source>
        <dbReference type="EMBL" id="CAI2381115.1"/>
    </source>
</evidence>
<keyword evidence="5" id="KW-0631">Potassium channel</keyword>
<evidence type="ECO:0000256" key="8">
    <source>
        <dbReference type="ARBA" id="ARBA00022989"/>
    </source>
</evidence>
<dbReference type="Gene3D" id="2.60.120.10">
    <property type="entry name" value="Jelly Rolls"/>
    <property type="match status" value="2"/>
</dbReference>
<evidence type="ECO:0000256" key="12">
    <source>
        <dbReference type="SAM" id="Coils"/>
    </source>
</evidence>
<dbReference type="GO" id="GO:0042391">
    <property type="term" value="P:regulation of membrane potential"/>
    <property type="evidence" value="ECO:0007669"/>
    <property type="project" value="TreeGrafter"/>
</dbReference>
<dbReference type="PROSITE" id="PS00889">
    <property type="entry name" value="CNMP_BINDING_2"/>
    <property type="match status" value="1"/>
</dbReference>
<keyword evidence="10 14" id="KW-0472">Membrane</keyword>
<feature type="domain" description="Cyclic nucleotide-binding" evidence="15">
    <location>
        <begin position="417"/>
        <end position="522"/>
    </location>
</feature>
<keyword evidence="12" id="KW-0175">Coiled coil</keyword>
<dbReference type="AlphaFoldDB" id="A0AAD1XZX5"/>
<dbReference type="PANTHER" id="PTHR10217">
    <property type="entry name" value="VOLTAGE AND LIGAND GATED POTASSIUM CHANNEL"/>
    <property type="match status" value="1"/>
</dbReference>
<evidence type="ECO:0000256" key="11">
    <source>
        <dbReference type="ARBA" id="ARBA00023303"/>
    </source>
</evidence>
<proteinExistence type="predicted"/>
<reference evidence="16" key="1">
    <citation type="submission" date="2023-07" db="EMBL/GenBank/DDBJ databases">
        <authorList>
            <consortium name="AG Swart"/>
            <person name="Singh M."/>
            <person name="Singh A."/>
            <person name="Seah K."/>
            <person name="Emmerich C."/>
        </authorList>
    </citation>
    <scope>NUCLEOTIDE SEQUENCE</scope>
    <source>
        <strain evidence="16">DP1</strain>
    </source>
</reference>
<dbReference type="Pfam" id="PF00520">
    <property type="entry name" value="Ion_trans"/>
    <property type="match status" value="1"/>
</dbReference>
<feature type="transmembrane region" description="Helical" evidence="14">
    <location>
        <begin position="313"/>
        <end position="337"/>
    </location>
</feature>
<dbReference type="SUPFAM" id="SSF81324">
    <property type="entry name" value="Voltage-gated potassium channels"/>
    <property type="match status" value="1"/>
</dbReference>
<keyword evidence="11" id="KW-0407">Ion channel</keyword>
<dbReference type="PROSITE" id="PS50042">
    <property type="entry name" value="CNMP_BINDING_3"/>
    <property type="match status" value="2"/>
</dbReference>
<evidence type="ECO:0000313" key="17">
    <source>
        <dbReference type="Proteomes" id="UP001295684"/>
    </source>
</evidence>
<dbReference type="GO" id="GO:0005249">
    <property type="term" value="F:voltage-gated potassium channel activity"/>
    <property type="evidence" value="ECO:0007669"/>
    <property type="project" value="InterPro"/>
</dbReference>
<dbReference type="Pfam" id="PF00027">
    <property type="entry name" value="cNMP_binding"/>
    <property type="match status" value="2"/>
</dbReference>
<evidence type="ECO:0000256" key="2">
    <source>
        <dbReference type="ARBA" id="ARBA00022448"/>
    </source>
</evidence>
<dbReference type="InterPro" id="IPR018488">
    <property type="entry name" value="cNMP-bd_CS"/>
</dbReference>
<dbReference type="Gene3D" id="1.10.287.70">
    <property type="match status" value="1"/>
</dbReference>
<dbReference type="InterPro" id="IPR014710">
    <property type="entry name" value="RmlC-like_jellyroll"/>
</dbReference>
<dbReference type="PANTHER" id="PTHR10217:SF435">
    <property type="entry name" value="POTASSIUM VOLTAGE-GATED CHANNEL PROTEIN EAG"/>
    <property type="match status" value="1"/>
</dbReference>
<feature type="transmembrane region" description="Helical" evidence="14">
    <location>
        <begin position="192"/>
        <end position="214"/>
    </location>
</feature>
<feature type="region of interest" description="Disordered" evidence="13">
    <location>
        <begin position="1"/>
        <end position="74"/>
    </location>
</feature>
<evidence type="ECO:0000256" key="13">
    <source>
        <dbReference type="SAM" id="MobiDB-lite"/>
    </source>
</evidence>
<keyword evidence="7" id="KW-0630">Potassium</keyword>
<dbReference type="InterPro" id="IPR003938">
    <property type="entry name" value="K_chnl_volt-dep_EAG/ELK/ERG"/>
</dbReference>
<evidence type="ECO:0000256" key="9">
    <source>
        <dbReference type="ARBA" id="ARBA00023065"/>
    </source>
</evidence>
<evidence type="ECO:0000256" key="3">
    <source>
        <dbReference type="ARBA" id="ARBA00022538"/>
    </source>
</evidence>
<evidence type="ECO:0000256" key="4">
    <source>
        <dbReference type="ARBA" id="ARBA00022692"/>
    </source>
</evidence>
<evidence type="ECO:0000256" key="7">
    <source>
        <dbReference type="ARBA" id="ARBA00022958"/>
    </source>
</evidence>
<feature type="region of interest" description="Disordered" evidence="13">
    <location>
        <begin position="831"/>
        <end position="850"/>
    </location>
</feature>
<keyword evidence="17" id="KW-1185">Reference proteome</keyword>
<evidence type="ECO:0000256" key="14">
    <source>
        <dbReference type="SAM" id="Phobius"/>
    </source>
</evidence>
<keyword evidence="9" id="KW-0406">Ion transport</keyword>
<name>A0AAD1XZX5_EUPCR</name>
<dbReference type="SMART" id="SM00100">
    <property type="entry name" value="cNMP"/>
    <property type="match status" value="2"/>
</dbReference>
<evidence type="ECO:0000259" key="15">
    <source>
        <dbReference type="PROSITE" id="PS50042"/>
    </source>
</evidence>
<feature type="compositionally biased region" description="Acidic residues" evidence="13">
    <location>
        <begin position="48"/>
        <end position="69"/>
    </location>
</feature>
<dbReference type="GO" id="GO:0005886">
    <property type="term" value="C:plasma membrane"/>
    <property type="evidence" value="ECO:0007669"/>
    <property type="project" value="TreeGrafter"/>
</dbReference>
<accession>A0AAD1XZX5</accession>
<evidence type="ECO:0000256" key="5">
    <source>
        <dbReference type="ARBA" id="ARBA00022826"/>
    </source>
</evidence>
<dbReference type="SUPFAM" id="SSF51206">
    <property type="entry name" value="cAMP-binding domain-like"/>
    <property type="match status" value="2"/>
</dbReference>
<dbReference type="PRINTS" id="PR01463">
    <property type="entry name" value="EAGCHANLFMLY"/>
</dbReference>
<dbReference type="InterPro" id="IPR018490">
    <property type="entry name" value="cNMP-bd_dom_sf"/>
</dbReference>
<evidence type="ECO:0000256" key="10">
    <source>
        <dbReference type="ARBA" id="ARBA00023136"/>
    </source>
</evidence>
<keyword evidence="4 14" id="KW-0812">Transmembrane</keyword>